<keyword evidence="3" id="KW-1185">Reference proteome</keyword>
<sequence length="540" mass="58782">MARLVSFALGVLALRSATSVAASPADVQHRQSWPDPAQRSRSPEECLYTSFSNPTWTIFDPALVVVNSSSGGTQGDVRWLTVNSATGVSANCTAQDIDLDPRGPGALDIWHNCSIPNLFFQFNLETLDMRLKGSWKCGDTSSLVFAANGSWEVPLIQGCLDEWDAPRGQETLCIMGNSQVPAGLTSPVSIHPQLPILPYTPTERAQRCVDRAYDPEWEINSLLYQHHYIQTENTASMFYDLDVEITNISDGHTTNCATRIDLLDDGLKNGSAPWARCASNISIPIEVSLDTDYGIFGLKQAWVCTDGVEGVERDQFNGIAYSNISLLCLNPLNFAIYDNNGSIVGATSDYNCSLTTSPFSLTGYLDAPPLMPHTYYTRSCTIMSIINTTALGLRAYEIESSGSSDGAALVGSFTLFNPGSGDSYRIYRMPVVSDGGWHQCTVGPRALPWQLVGCKYMLDRAGHRLGFQLQWYCDDRDPTNAILFNATVVQQLPTEVCSTANGTTTCGLPVDVSELAIPVSSLTWTASGSPMDRGPTLPWL</sequence>
<feature type="signal peptide" evidence="1">
    <location>
        <begin position="1"/>
        <end position="22"/>
    </location>
</feature>
<dbReference type="Proteomes" id="UP001303889">
    <property type="component" value="Unassembled WGS sequence"/>
</dbReference>
<comment type="caution">
    <text evidence="2">The sequence shown here is derived from an EMBL/GenBank/DDBJ whole genome shotgun (WGS) entry which is preliminary data.</text>
</comment>
<organism evidence="2 3">
    <name type="scientific">Staphylotrichum tortipilum</name>
    <dbReference type="NCBI Taxonomy" id="2831512"/>
    <lineage>
        <taxon>Eukaryota</taxon>
        <taxon>Fungi</taxon>
        <taxon>Dikarya</taxon>
        <taxon>Ascomycota</taxon>
        <taxon>Pezizomycotina</taxon>
        <taxon>Sordariomycetes</taxon>
        <taxon>Sordariomycetidae</taxon>
        <taxon>Sordariales</taxon>
        <taxon>Chaetomiaceae</taxon>
        <taxon>Staphylotrichum</taxon>
    </lineage>
</organism>
<evidence type="ECO:0000256" key="1">
    <source>
        <dbReference type="SAM" id="SignalP"/>
    </source>
</evidence>
<reference evidence="2" key="2">
    <citation type="submission" date="2023-05" db="EMBL/GenBank/DDBJ databases">
        <authorList>
            <consortium name="Lawrence Berkeley National Laboratory"/>
            <person name="Steindorff A."/>
            <person name="Hensen N."/>
            <person name="Bonometti L."/>
            <person name="Westerberg I."/>
            <person name="Brannstrom I.O."/>
            <person name="Guillou S."/>
            <person name="Cros-Aarteil S."/>
            <person name="Calhoun S."/>
            <person name="Haridas S."/>
            <person name="Kuo A."/>
            <person name="Mondo S."/>
            <person name="Pangilinan J."/>
            <person name="Riley R."/>
            <person name="Labutti K."/>
            <person name="Andreopoulos B."/>
            <person name="Lipzen A."/>
            <person name="Chen C."/>
            <person name="Yanf M."/>
            <person name="Daum C."/>
            <person name="Ng V."/>
            <person name="Clum A."/>
            <person name="Ohm R."/>
            <person name="Martin F."/>
            <person name="Silar P."/>
            <person name="Natvig D."/>
            <person name="Lalanne C."/>
            <person name="Gautier V."/>
            <person name="Ament-Velasquez S.L."/>
            <person name="Kruys A."/>
            <person name="Hutchinson M.I."/>
            <person name="Powell A.J."/>
            <person name="Barry K."/>
            <person name="Miller A.N."/>
            <person name="Grigoriev I.V."/>
            <person name="Debuchy R."/>
            <person name="Gladieux P."/>
            <person name="Thoren M.H."/>
            <person name="Johannesson H."/>
        </authorList>
    </citation>
    <scope>NUCLEOTIDE SEQUENCE</scope>
    <source>
        <strain evidence="2">CBS 103.79</strain>
    </source>
</reference>
<dbReference type="EMBL" id="MU855335">
    <property type="protein sequence ID" value="KAK3906150.1"/>
    <property type="molecule type" value="Genomic_DNA"/>
</dbReference>
<accession>A0AAN6MT42</accession>
<keyword evidence="1" id="KW-0732">Signal</keyword>
<dbReference type="AlphaFoldDB" id="A0AAN6MT42"/>
<protein>
    <submittedName>
        <fullName evidence="2">Uncharacterized protein</fullName>
    </submittedName>
</protein>
<evidence type="ECO:0000313" key="2">
    <source>
        <dbReference type="EMBL" id="KAK3906150.1"/>
    </source>
</evidence>
<reference evidence="2" key="1">
    <citation type="journal article" date="2023" name="Mol. Phylogenet. Evol.">
        <title>Genome-scale phylogeny and comparative genomics of the fungal order Sordariales.</title>
        <authorList>
            <person name="Hensen N."/>
            <person name="Bonometti L."/>
            <person name="Westerberg I."/>
            <person name="Brannstrom I.O."/>
            <person name="Guillou S."/>
            <person name="Cros-Aarteil S."/>
            <person name="Calhoun S."/>
            <person name="Haridas S."/>
            <person name="Kuo A."/>
            <person name="Mondo S."/>
            <person name="Pangilinan J."/>
            <person name="Riley R."/>
            <person name="LaButti K."/>
            <person name="Andreopoulos B."/>
            <person name="Lipzen A."/>
            <person name="Chen C."/>
            <person name="Yan M."/>
            <person name="Daum C."/>
            <person name="Ng V."/>
            <person name="Clum A."/>
            <person name="Steindorff A."/>
            <person name="Ohm R.A."/>
            <person name="Martin F."/>
            <person name="Silar P."/>
            <person name="Natvig D.O."/>
            <person name="Lalanne C."/>
            <person name="Gautier V."/>
            <person name="Ament-Velasquez S.L."/>
            <person name="Kruys A."/>
            <person name="Hutchinson M.I."/>
            <person name="Powell A.J."/>
            <person name="Barry K."/>
            <person name="Miller A.N."/>
            <person name="Grigoriev I.V."/>
            <person name="Debuchy R."/>
            <person name="Gladieux P."/>
            <person name="Hiltunen Thoren M."/>
            <person name="Johannesson H."/>
        </authorList>
    </citation>
    <scope>NUCLEOTIDE SEQUENCE</scope>
    <source>
        <strain evidence="2">CBS 103.79</strain>
    </source>
</reference>
<name>A0AAN6MT42_9PEZI</name>
<gene>
    <name evidence="2" type="ORF">C8A05DRAFT_12102</name>
</gene>
<proteinExistence type="predicted"/>
<feature type="chain" id="PRO_5043052322" evidence="1">
    <location>
        <begin position="23"/>
        <end position="540"/>
    </location>
</feature>
<evidence type="ECO:0000313" key="3">
    <source>
        <dbReference type="Proteomes" id="UP001303889"/>
    </source>
</evidence>